<keyword evidence="6" id="KW-1185">Reference proteome</keyword>
<dbReference type="Gene3D" id="1.10.10.10">
    <property type="entry name" value="Winged helix-like DNA-binding domain superfamily/Winged helix DNA-binding domain"/>
    <property type="match status" value="1"/>
</dbReference>
<sequence length="164" mass="18650">MSLQEKKMILDILQKDCRLSVDQIALMVGLPSQQVQEAIRELEENRTILKYAALINWEKVEDEVVTAMIDVKVVPQRDVGFDQVAERIYRYPEVKSLSLMSGGYDLSVVIEGKTMKEVALFVAEKLAVLEHVQATATHFVLKRYKSDGAIFDEKAEDHRLKVSP</sequence>
<dbReference type="InterPro" id="IPR050684">
    <property type="entry name" value="HTH-Siroheme_Decarb"/>
</dbReference>
<name>A0A5Q2N304_9FIRM</name>
<evidence type="ECO:0000256" key="2">
    <source>
        <dbReference type="ARBA" id="ARBA00023125"/>
    </source>
</evidence>
<keyword evidence="2" id="KW-0238">DNA-binding</keyword>
<keyword evidence="3" id="KW-0804">Transcription</keyword>
<dbReference type="Proteomes" id="UP000366051">
    <property type="component" value="Chromosome"/>
</dbReference>
<dbReference type="SMART" id="SM00344">
    <property type="entry name" value="HTH_ASNC"/>
    <property type="match status" value="1"/>
</dbReference>
<dbReference type="Gene3D" id="3.30.70.920">
    <property type="match status" value="1"/>
</dbReference>
<gene>
    <name evidence="5" type="ORF">FTV88_0779</name>
</gene>
<dbReference type="SUPFAM" id="SSF54909">
    <property type="entry name" value="Dimeric alpha+beta barrel"/>
    <property type="match status" value="1"/>
</dbReference>
<evidence type="ECO:0000256" key="3">
    <source>
        <dbReference type="ARBA" id="ARBA00023163"/>
    </source>
</evidence>
<dbReference type="PROSITE" id="PS50956">
    <property type="entry name" value="HTH_ASNC_2"/>
    <property type="match status" value="1"/>
</dbReference>
<dbReference type="EMBL" id="CP045875">
    <property type="protein sequence ID" value="QGG46955.1"/>
    <property type="molecule type" value="Genomic_DNA"/>
</dbReference>
<dbReference type="Pfam" id="PF01037">
    <property type="entry name" value="AsnC_trans_reg"/>
    <property type="match status" value="1"/>
</dbReference>
<organism evidence="5 6">
    <name type="scientific">Heliorestis convoluta</name>
    <dbReference type="NCBI Taxonomy" id="356322"/>
    <lineage>
        <taxon>Bacteria</taxon>
        <taxon>Bacillati</taxon>
        <taxon>Bacillota</taxon>
        <taxon>Clostridia</taxon>
        <taxon>Eubacteriales</taxon>
        <taxon>Heliobacteriaceae</taxon>
        <taxon>Heliorestis</taxon>
    </lineage>
</organism>
<dbReference type="Pfam" id="PF13412">
    <property type="entry name" value="HTH_24"/>
    <property type="match status" value="1"/>
</dbReference>
<dbReference type="KEGG" id="hcv:FTV88_0779"/>
<evidence type="ECO:0000256" key="1">
    <source>
        <dbReference type="ARBA" id="ARBA00023015"/>
    </source>
</evidence>
<dbReference type="InterPro" id="IPR019888">
    <property type="entry name" value="Tscrpt_reg_AsnC-like"/>
</dbReference>
<evidence type="ECO:0000313" key="5">
    <source>
        <dbReference type="EMBL" id="QGG46955.1"/>
    </source>
</evidence>
<protein>
    <submittedName>
        <fullName evidence="5">Transcriptional regulator, asnC family</fullName>
    </submittedName>
</protein>
<evidence type="ECO:0000313" key="6">
    <source>
        <dbReference type="Proteomes" id="UP000366051"/>
    </source>
</evidence>
<dbReference type="AlphaFoldDB" id="A0A5Q2N304"/>
<proteinExistence type="predicted"/>
<dbReference type="InterPro" id="IPR036390">
    <property type="entry name" value="WH_DNA-bd_sf"/>
</dbReference>
<dbReference type="SUPFAM" id="SSF46785">
    <property type="entry name" value="Winged helix' DNA-binding domain"/>
    <property type="match status" value="1"/>
</dbReference>
<dbReference type="InterPro" id="IPR019887">
    <property type="entry name" value="Tscrpt_reg_AsnC/Lrp_C"/>
</dbReference>
<evidence type="ECO:0000259" key="4">
    <source>
        <dbReference type="PROSITE" id="PS50956"/>
    </source>
</evidence>
<reference evidence="6" key="1">
    <citation type="submission" date="2019-11" db="EMBL/GenBank/DDBJ databases">
        <title>Genome sequence of Heliorestis convoluta strain HH, an alkaliphilic and minimalistic phototrophic bacterium from a soda lake in Egypt.</title>
        <authorList>
            <person name="Dewey E.D."/>
            <person name="Stokes L.M."/>
            <person name="Burchell B.M."/>
            <person name="Shaffer K.N."/>
            <person name="Huntington A.M."/>
            <person name="Baker J.M."/>
            <person name="Nadendla S."/>
            <person name="Giglio M.G."/>
            <person name="Touchman J.W."/>
            <person name="Blankenship R.E."/>
            <person name="Madigan M.T."/>
            <person name="Sattley W.M."/>
        </authorList>
    </citation>
    <scope>NUCLEOTIDE SEQUENCE [LARGE SCALE GENOMIC DNA]</scope>
    <source>
        <strain evidence="6">HH</strain>
    </source>
</reference>
<dbReference type="PANTHER" id="PTHR43413:SF7">
    <property type="entry name" value="HTH-TYPE TRANSCRIPTIONAL REGULATOR PTR2"/>
    <property type="match status" value="1"/>
</dbReference>
<feature type="domain" description="HTH asnC-type" evidence="4">
    <location>
        <begin position="1"/>
        <end position="82"/>
    </location>
</feature>
<accession>A0A5Q2N304</accession>
<dbReference type="GO" id="GO:0043565">
    <property type="term" value="F:sequence-specific DNA binding"/>
    <property type="evidence" value="ECO:0007669"/>
    <property type="project" value="InterPro"/>
</dbReference>
<dbReference type="PANTHER" id="PTHR43413">
    <property type="entry name" value="TRANSCRIPTIONAL REGULATOR, ASNC FAMILY"/>
    <property type="match status" value="1"/>
</dbReference>
<dbReference type="InterPro" id="IPR000485">
    <property type="entry name" value="AsnC-type_HTH_dom"/>
</dbReference>
<dbReference type="InterPro" id="IPR011008">
    <property type="entry name" value="Dimeric_a/b-barrel"/>
</dbReference>
<dbReference type="InterPro" id="IPR036388">
    <property type="entry name" value="WH-like_DNA-bd_sf"/>
</dbReference>
<keyword evidence="1" id="KW-0805">Transcription regulation</keyword>